<evidence type="ECO:0000256" key="4">
    <source>
        <dbReference type="RuleBase" id="RU003345"/>
    </source>
</evidence>
<evidence type="ECO:0000313" key="7">
    <source>
        <dbReference type="Proteomes" id="UP000269301"/>
    </source>
</evidence>
<dbReference type="Gene3D" id="3.40.605.10">
    <property type="entry name" value="Aldehyde Dehydrogenase, Chain A, domain 1"/>
    <property type="match status" value="1"/>
</dbReference>
<name>A0A494ZUI1_9BACI</name>
<dbReference type="InterPro" id="IPR016161">
    <property type="entry name" value="Ald_DH/histidinol_DH"/>
</dbReference>
<feature type="active site" evidence="3">
    <location>
        <position position="255"/>
    </location>
</feature>
<proteinExistence type="inferred from homology"/>
<dbReference type="FunFam" id="3.40.605.10:FF:000007">
    <property type="entry name" value="NAD/NADP-dependent betaine aldehyde dehydrogenase"/>
    <property type="match status" value="1"/>
</dbReference>
<comment type="caution">
    <text evidence="6">The sequence shown here is derived from an EMBL/GenBank/DDBJ whole genome shotgun (WGS) entry which is preliminary data.</text>
</comment>
<accession>A0A494ZUI1</accession>
<dbReference type="FunFam" id="3.40.309.10:FF:000012">
    <property type="entry name" value="Betaine aldehyde dehydrogenase"/>
    <property type="match status" value="1"/>
</dbReference>
<evidence type="ECO:0000313" key="6">
    <source>
        <dbReference type="EMBL" id="RKQ29985.1"/>
    </source>
</evidence>
<keyword evidence="2 4" id="KW-0560">Oxidoreductase</keyword>
<dbReference type="RefSeq" id="WP_121205702.1">
    <property type="nucleotide sequence ID" value="NZ_RBZP01000020.1"/>
</dbReference>
<feature type="domain" description="Aldehyde dehydrogenase" evidence="5">
    <location>
        <begin position="24"/>
        <end position="482"/>
    </location>
</feature>
<sequence length="494" mass="53564">MTSKVEMKTFGNVIGGKTSLPVSGRTMESINPATGKVWARIPLSSKDEVDAVVQNSKEAFSRWSNLSARTRGDYLRKIGDLVAQHADELAKLETRDNGWVLRETKYGLIPSLTELWYDAAGQANNIGSQGKTVQMGPSSFGYTVREPFGVVLGITPWNSPLFTFTIKAAYALAGGNTIVIKPSEHAAVSSLRYGELLQEILPPGVVNVISGLGMELGDELVSHKDISKVSLTGSIGTARVITQASAQAPKPLIFELGGKSPNIVFEDADLDKTAEGITLYSIYTGSSGQICVGGSRVLIQRSIFDDMLSRMKKIMTNNDTVRFGDPFDLTTTAGPVSNLPQFEKVCSYINLGLQEGGEIVFGGRYGKDAVKNNDSNIENGYWVEPTLIKVESNALRICQEEIFGPVATVIPFDTEEEALAIANDTSYGLGAGVWTTDLSRAHRMVRNIESGNVWVNTYGRVGADLPFRGFKQSGYGVDSILDYTREKSCVIEIN</sequence>
<dbReference type="InterPro" id="IPR029510">
    <property type="entry name" value="Ald_DH_CS_GLU"/>
</dbReference>
<gene>
    <name evidence="6" type="ORF">D8M06_16575</name>
</gene>
<keyword evidence="7" id="KW-1185">Reference proteome</keyword>
<dbReference type="Proteomes" id="UP000269301">
    <property type="component" value="Unassembled WGS sequence"/>
</dbReference>
<dbReference type="Gene3D" id="3.40.309.10">
    <property type="entry name" value="Aldehyde Dehydrogenase, Chain A, domain 2"/>
    <property type="match status" value="1"/>
</dbReference>
<evidence type="ECO:0000256" key="2">
    <source>
        <dbReference type="ARBA" id="ARBA00023002"/>
    </source>
</evidence>
<dbReference type="PANTHER" id="PTHR11699">
    <property type="entry name" value="ALDEHYDE DEHYDROGENASE-RELATED"/>
    <property type="match status" value="1"/>
</dbReference>
<dbReference type="InterPro" id="IPR016163">
    <property type="entry name" value="Ald_DH_C"/>
</dbReference>
<dbReference type="Pfam" id="PF00171">
    <property type="entry name" value="Aldedh"/>
    <property type="match status" value="1"/>
</dbReference>
<dbReference type="EMBL" id="RBZP01000020">
    <property type="protein sequence ID" value="RKQ29985.1"/>
    <property type="molecule type" value="Genomic_DNA"/>
</dbReference>
<evidence type="ECO:0000256" key="1">
    <source>
        <dbReference type="ARBA" id="ARBA00009986"/>
    </source>
</evidence>
<evidence type="ECO:0000259" key="5">
    <source>
        <dbReference type="Pfam" id="PF00171"/>
    </source>
</evidence>
<dbReference type="OrthoDB" id="9762913at2"/>
<reference evidence="6 7" key="1">
    <citation type="journal article" date="2016" name="Int. J. Syst. Evol. Microbiol.">
        <title>Oceanobacillus halophilus sp. nov., a novel moderately halophilic bacterium from a hypersaline lake.</title>
        <authorList>
            <person name="Amoozegar M.A."/>
            <person name="Bagheri M."/>
            <person name="Makhdoumi A."/>
            <person name="Nikou M.M."/>
            <person name="Fazeli S.A.S."/>
            <person name="Schumann P."/>
            <person name="Sproer C."/>
            <person name="Sanchez-Porro C."/>
            <person name="Ventosa A."/>
        </authorList>
    </citation>
    <scope>NUCLEOTIDE SEQUENCE [LARGE SCALE GENOMIC DNA]</scope>
    <source>
        <strain evidence="6 7">DSM 23996</strain>
    </source>
</reference>
<organism evidence="6 7">
    <name type="scientific">Oceanobacillus halophilus</name>
    <dbReference type="NCBI Taxonomy" id="930130"/>
    <lineage>
        <taxon>Bacteria</taxon>
        <taxon>Bacillati</taxon>
        <taxon>Bacillota</taxon>
        <taxon>Bacilli</taxon>
        <taxon>Bacillales</taxon>
        <taxon>Bacillaceae</taxon>
        <taxon>Oceanobacillus</taxon>
    </lineage>
</organism>
<dbReference type="GO" id="GO:0016620">
    <property type="term" value="F:oxidoreductase activity, acting on the aldehyde or oxo group of donors, NAD or NADP as acceptor"/>
    <property type="evidence" value="ECO:0007669"/>
    <property type="project" value="InterPro"/>
</dbReference>
<dbReference type="SUPFAM" id="SSF53720">
    <property type="entry name" value="ALDH-like"/>
    <property type="match status" value="1"/>
</dbReference>
<protein>
    <submittedName>
        <fullName evidence="6">Aldehyde dehydrogenase family protein</fullName>
    </submittedName>
</protein>
<dbReference type="AlphaFoldDB" id="A0A494ZUI1"/>
<evidence type="ECO:0000256" key="3">
    <source>
        <dbReference type="PROSITE-ProRule" id="PRU10007"/>
    </source>
</evidence>
<dbReference type="PROSITE" id="PS00687">
    <property type="entry name" value="ALDEHYDE_DEHYDR_GLU"/>
    <property type="match status" value="1"/>
</dbReference>
<comment type="similarity">
    <text evidence="1 4">Belongs to the aldehyde dehydrogenase family.</text>
</comment>
<dbReference type="InterPro" id="IPR015590">
    <property type="entry name" value="Aldehyde_DH_dom"/>
</dbReference>
<dbReference type="InterPro" id="IPR016162">
    <property type="entry name" value="Ald_DH_N"/>
</dbReference>